<evidence type="ECO:0000313" key="6">
    <source>
        <dbReference type="EMBL" id="VFT86428.1"/>
    </source>
</evidence>
<dbReference type="OrthoDB" id="21449at2759"/>
<gene>
    <name evidence="6" type="primary">Aste57867_9549</name>
    <name evidence="5" type="ORF">As57867_009512</name>
    <name evidence="6" type="ORF">ASTE57867_9549</name>
</gene>
<dbReference type="Gene3D" id="1.20.1270.220">
    <property type="match status" value="1"/>
</dbReference>
<dbReference type="GO" id="GO:0006338">
    <property type="term" value="P:chromatin remodeling"/>
    <property type="evidence" value="ECO:0007669"/>
    <property type="project" value="TreeGrafter"/>
</dbReference>
<dbReference type="SUPFAM" id="SSF47370">
    <property type="entry name" value="Bromodomain"/>
    <property type="match status" value="1"/>
</dbReference>
<dbReference type="PANTHER" id="PTHR22880">
    <property type="entry name" value="FALZ-RELATED BROMODOMAIN-CONTAINING PROTEINS"/>
    <property type="match status" value="1"/>
</dbReference>
<dbReference type="Pfam" id="PF17035">
    <property type="entry name" value="BET"/>
    <property type="match status" value="1"/>
</dbReference>
<protein>
    <submittedName>
        <fullName evidence="6">Aste57867_9549 protein</fullName>
    </submittedName>
</protein>
<dbReference type="GO" id="GO:0005634">
    <property type="term" value="C:nucleus"/>
    <property type="evidence" value="ECO:0007669"/>
    <property type="project" value="TreeGrafter"/>
</dbReference>
<proteinExistence type="predicted"/>
<evidence type="ECO:0000313" key="5">
    <source>
        <dbReference type="EMBL" id="KAF0699909.1"/>
    </source>
</evidence>
<dbReference type="Pfam" id="PF00439">
    <property type="entry name" value="Bromodomain"/>
    <property type="match status" value="1"/>
</dbReference>
<organism evidence="6 7">
    <name type="scientific">Aphanomyces stellatus</name>
    <dbReference type="NCBI Taxonomy" id="120398"/>
    <lineage>
        <taxon>Eukaryota</taxon>
        <taxon>Sar</taxon>
        <taxon>Stramenopiles</taxon>
        <taxon>Oomycota</taxon>
        <taxon>Saprolegniomycetes</taxon>
        <taxon>Saprolegniales</taxon>
        <taxon>Verrucalvaceae</taxon>
        <taxon>Aphanomyces</taxon>
    </lineage>
</organism>
<dbReference type="InterPro" id="IPR036427">
    <property type="entry name" value="Bromodomain-like_sf"/>
</dbReference>
<feature type="domain" description="Bromo" evidence="4">
    <location>
        <begin position="17"/>
        <end position="89"/>
    </location>
</feature>
<evidence type="ECO:0000256" key="3">
    <source>
        <dbReference type="SAM" id="MobiDB-lite"/>
    </source>
</evidence>
<dbReference type="AlphaFoldDB" id="A0A485KN57"/>
<evidence type="ECO:0000313" key="7">
    <source>
        <dbReference type="Proteomes" id="UP000332933"/>
    </source>
</evidence>
<reference evidence="6 7" key="1">
    <citation type="submission" date="2019-03" db="EMBL/GenBank/DDBJ databases">
        <authorList>
            <person name="Gaulin E."/>
            <person name="Dumas B."/>
        </authorList>
    </citation>
    <scope>NUCLEOTIDE SEQUENCE [LARGE SCALE GENOMIC DNA]</scope>
    <source>
        <strain evidence="6">CBS 568.67</strain>
    </source>
</reference>
<dbReference type="InterPro" id="IPR038336">
    <property type="entry name" value="NET_sf"/>
</dbReference>
<sequence length="223" mass="25980">MEVEQKKLCAEVLDEFFKMETSEPFRERVNWEEWGLYDYLQVVKTPMDMGTVRIKLNKDEYKKSEDFAKDMRLIWDNCKLYNQDGSDLWAVAHDLNKLFDERMKELKLDDGSTSKATSSSYVYALVLFHRLFSFPFPDIYKISSKDLGIVVEMLEERCPKALDKSNADELELNIDMIDAKTFKEVDAFIKDCVPGGALPRTLKKGKRKKDKDGDKSSAKRQKE</sequence>
<dbReference type="InterPro" id="IPR018359">
    <property type="entry name" value="Bromodomain_CS"/>
</dbReference>
<evidence type="ECO:0000259" key="4">
    <source>
        <dbReference type="PROSITE" id="PS50014"/>
    </source>
</evidence>
<dbReference type="PROSITE" id="PS00633">
    <property type="entry name" value="BROMODOMAIN_1"/>
    <property type="match status" value="1"/>
</dbReference>
<keyword evidence="1 2" id="KW-0103">Bromodomain</keyword>
<evidence type="ECO:0000256" key="2">
    <source>
        <dbReference type="PROSITE-ProRule" id="PRU00035"/>
    </source>
</evidence>
<dbReference type="EMBL" id="CAADRA010005169">
    <property type="protein sequence ID" value="VFT86428.1"/>
    <property type="molecule type" value="Genomic_DNA"/>
</dbReference>
<dbReference type="Proteomes" id="UP000332933">
    <property type="component" value="Unassembled WGS sequence"/>
</dbReference>
<evidence type="ECO:0000256" key="1">
    <source>
        <dbReference type="ARBA" id="ARBA00023117"/>
    </source>
</evidence>
<dbReference type="InterPro" id="IPR050935">
    <property type="entry name" value="Bromo_chromatin_reader"/>
</dbReference>
<feature type="region of interest" description="Disordered" evidence="3">
    <location>
        <begin position="194"/>
        <end position="223"/>
    </location>
</feature>
<dbReference type="InterPro" id="IPR001487">
    <property type="entry name" value="Bromodomain"/>
</dbReference>
<dbReference type="SMART" id="SM00297">
    <property type="entry name" value="BROMO"/>
    <property type="match status" value="1"/>
</dbReference>
<name>A0A485KN57_9STRA</name>
<dbReference type="PRINTS" id="PR00503">
    <property type="entry name" value="BROMODOMAIN"/>
</dbReference>
<accession>A0A485KN57</accession>
<dbReference type="GO" id="GO:0006355">
    <property type="term" value="P:regulation of DNA-templated transcription"/>
    <property type="evidence" value="ECO:0007669"/>
    <property type="project" value="TreeGrafter"/>
</dbReference>
<dbReference type="InterPro" id="IPR027353">
    <property type="entry name" value="NET_dom"/>
</dbReference>
<keyword evidence="7" id="KW-1185">Reference proteome</keyword>
<dbReference type="PANTHER" id="PTHR22880:SF225">
    <property type="entry name" value="BROMODOMAIN-CONTAINING PROTEIN BET-1-RELATED"/>
    <property type="match status" value="1"/>
</dbReference>
<dbReference type="EMBL" id="VJMH01005148">
    <property type="protein sequence ID" value="KAF0699909.1"/>
    <property type="molecule type" value="Genomic_DNA"/>
</dbReference>
<dbReference type="GO" id="GO:0000785">
    <property type="term" value="C:chromatin"/>
    <property type="evidence" value="ECO:0007669"/>
    <property type="project" value="TreeGrafter"/>
</dbReference>
<dbReference type="Gene3D" id="1.20.920.10">
    <property type="entry name" value="Bromodomain-like"/>
    <property type="match status" value="1"/>
</dbReference>
<reference evidence="5" key="2">
    <citation type="submission" date="2019-06" db="EMBL/GenBank/DDBJ databases">
        <title>Genomics analysis of Aphanomyces spp. identifies a new class of oomycete effector associated with host adaptation.</title>
        <authorList>
            <person name="Gaulin E."/>
        </authorList>
    </citation>
    <scope>NUCLEOTIDE SEQUENCE</scope>
    <source>
        <strain evidence="5">CBS 578.67</strain>
    </source>
</reference>
<dbReference type="PROSITE" id="PS50014">
    <property type="entry name" value="BROMODOMAIN_2"/>
    <property type="match status" value="1"/>
</dbReference>